<dbReference type="PANTHER" id="PTHR43290">
    <property type="entry name" value="MEVALONATE KINASE"/>
    <property type="match status" value="1"/>
</dbReference>
<evidence type="ECO:0000313" key="13">
    <source>
        <dbReference type="Proteomes" id="UP000094329"/>
    </source>
</evidence>
<evidence type="ECO:0000256" key="1">
    <source>
        <dbReference type="ARBA" id="ARBA00022490"/>
    </source>
</evidence>
<protein>
    <submittedName>
        <fullName evidence="12">GHMP kinase</fullName>
    </submittedName>
</protein>
<evidence type="ECO:0000256" key="9">
    <source>
        <dbReference type="ARBA" id="ARBA00029438"/>
    </source>
</evidence>
<dbReference type="EMBL" id="MDTU01000001">
    <property type="protein sequence ID" value="ODN43638.1"/>
    <property type="molecule type" value="Genomic_DNA"/>
</dbReference>
<dbReference type="Pfam" id="PF08544">
    <property type="entry name" value="GHMP_kinases_C"/>
    <property type="match status" value="1"/>
</dbReference>
<keyword evidence="8" id="KW-0443">Lipid metabolism</keyword>
<dbReference type="PRINTS" id="PR00959">
    <property type="entry name" value="MEVGALKINASE"/>
</dbReference>
<dbReference type="InterPro" id="IPR013750">
    <property type="entry name" value="GHMP_kinase_C_dom"/>
</dbReference>
<evidence type="ECO:0000256" key="4">
    <source>
        <dbReference type="ARBA" id="ARBA00022741"/>
    </source>
</evidence>
<feature type="domain" description="GHMP kinase N-terminal" evidence="10">
    <location>
        <begin position="72"/>
        <end position="157"/>
    </location>
</feature>
<evidence type="ECO:0000256" key="2">
    <source>
        <dbReference type="ARBA" id="ARBA00022516"/>
    </source>
</evidence>
<evidence type="ECO:0000259" key="11">
    <source>
        <dbReference type="Pfam" id="PF08544"/>
    </source>
</evidence>
<comment type="pathway">
    <text evidence="9">Isoprenoid biosynthesis; isopentenyl diphosphate biosynthesis via mevalonate pathway; isopentenyl diphosphate from (R)-mevalonate: step 1/3.</text>
</comment>
<dbReference type="InterPro" id="IPR006204">
    <property type="entry name" value="GHMP_kinase_N_dom"/>
</dbReference>
<keyword evidence="13" id="KW-1185">Reference proteome</keyword>
<dbReference type="RefSeq" id="WP_069313436.1">
    <property type="nucleotide sequence ID" value="NZ_MDTU01000001.1"/>
</dbReference>
<sequence>MSVLIKASAPGSSILLGEHAVLAGKPALVCALDKRISVSLETRDDQQIIINSELGHYQSTLDQLENQSEFRFVLAAVQQIKNSLKFGFNLDIQADFKATVGFGSSAAVTVATLGVLLRYSEQELKLELLFKLARNAILLAQNNRGSGADVAASVYGGIVHYQTKPLILSPIKTNYPYIHLIYSGNKTATPNVLAQVAKNFEDKPDELNHIYQAIGQCSEQGLNSLISQQGWPNLIELATAMTSQQKLMSKLGVNTEKLQHIIDHLNNDPNILAAKISGSGLGDCIIALSQTADTPQLTTVQEQQGIEYLPAIICPTGFTF</sequence>
<reference evidence="12 13" key="1">
    <citation type="submission" date="2016-08" db="EMBL/GenBank/DDBJ databases">
        <title>Draft genome sequence of Candidatus Piscirickettsia litoralis, from seawater.</title>
        <authorList>
            <person name="Wan X."/>
            <person name="Lee A.J."/>
            <person name="Hou S."/>
            <person name="Donachie S.P."/>
        </authorList>
    </citation>
    <scope>NUCLEOTIDE SEQUENCE [LARGE SCALE GENOMIC DNA]</scope>
    <source>
        <strain evidence="12 13">Y2</strain>
    </source>
</reference>
<dbReference type="InterPro" id="IPR036554">
    <property type="entry name" value="GHMP_kinase_C_sf"/>
</dbReference>
<keyword evidence="5 12" id="KW-0418">Kinase</keyword>
<evidence type="ECO:0000256" key="8">
    <source>
        <dbReference type="ARBA" id="ARBA00023098"/>
    </source>
</evidence>
<evidence type="ECO:0000256" key="5">
    <source>
        <dbReference type="ARBA" id="ARBA00022777"/>
    </source>
</evidence>
<keyword evidence="4" id="KW-0547">Nucleotide-binding</keyword>
<feature type="domain" description="GHMP kinase C-terminal" evidence="11">
    <location>
        <begin position="234"/>
        <end position="294"/>
    </location>
</feature>
<dbReference type="InterPro" id="IPR014721">
    <property type="entry name" value="Ribsml_uS5_D2-typ_fold_subgr"/>
</dbReference>
<proteinExistence type="predicted"/>
<evidence type="ECO:0000313" key="12">
    <source>
        <dbReference type="EMBL" id="ODN43638.1"/>
    </source>
</evidence>
<evidence type="ECO:0000256" key="3">
    <source>
        <dbReference type="ARBA" id="ARBA00022679"/>
    </source>
</evidence>
<dbReference type="Pfam" id="PF00288">
    <property type="entry name" value="GHMP_kinases_N"/>
    <property type="match status" value="1"/>
</dbReference>
<dbReference type="SUPFAM" id="SSF55060">
    <property type="entry name" value="GHMP Kinase, C-terminal domain"/>
    <property type="match status" value="1"/>
</dbReference>
<keyword evidence="2" id="KW-0444">Lipid biosynthesis</keyword>
<evidence type="ECO:0000256" key="6">
    <source>
        <dbReference type="ARBA" id="ARBA00022840"/>
    </source>
</evidence>
<dbReference type="InterPro" id="IPR006205">
    <property type="entry name" value="Mev_gal_kin"/>
</dbReference>
<organism evidence="12 13">
    <name type="scientific">Piscirickettsia litoralis</name>
    <dbReference type="NCBI Taxonomy" id="1891921"/>
    <lineage>
        <taxon>Bacteria</taxon>
        <taxon>Pseudomonadati</taxon>
        <taxon>Pseudomonadota</taxon>
        <taxon>Gammaproteobacteria</taxon>
        <taxon>Thiotrichales</taxon>
        <taxon>Piscirickettsiaceae</taxon>
        <taxon>Piscirickettsia</taxon>
    </lineage>
</organism>
<dbReference type="InterPro" id="IPR020568">
    <property type="entry name" value="Ribosomal_Su5_D2-typ_SF"/>
</dbReference>
<dbReference type="Gene3D" id="3.30.230.10">
    <property type="match status" value="1"/>
</dbReference>
<keyword evidence="6" id="KW-0067">ATP-binding</keyword>
<name>A0ABX3A5D7_9GAMM</name>
<keyword evidence="1" id="KW-0963">Cytoplasm</keyword>
<keyword evidence="3" id="KW-0808">Transferase</keyword>
<dbReference type="Gene3D" id="3.30.70.890">
    <property type="entry name" value="GHMP kinase, C-terminal domain"/>
    <property type="match status" value="1"/>
</dbReference>
<keyword evidence="7" id="KW-0460">Magnesium</keyword>
<dbReference type="GO" id="GO:0016301">
    <property type="term" value="F:kinase activity"/>
    <property type="evidence" value="ECO:0007669"/>
    <property type="project" value="UniProtKB-KW"/>
</dbReference>
<evidence type="ECO:0000259" key="10">
    <source>
        <dbReference type="Pfam" id="PF00288"/>
    </source>
</evidence>
<dbReference type="SUPFAM" id="SSF54211">
    <property type="entry name" value="Ribosomal protein S5 domain 2-like"/>
    <property type="match status" value="1"/>
</dbReference>
<evidence type="ECO:0000256" key="7">
    <source>
        <dbReference type="ARBA" id="ARBA00022842"/>
    </source>
</evidence>
<comment type="caution">
    <text evidence="12">The sequence shown here is derived from an EMBL/GenBank/DDBJ whole genome shotgun (WGS) entry which is preliminary data.</text>
</comment>
<dbReference type="PANTHER" id="PTHR43290:SF2">
    <property type="entry name" value="MEVALONATE KINASE"/>
    <property type="match status" value="1"/>
</dbReference>
<gene>
    <name evidence="12" type="ORF">BGC07_12880</name>
</gene>
<accession>A0ABX3A5D7</accession>
<dbReference type="Proteomes" id="UP000094329">
    <property type="component" value="Unassembled WGS sequence"/>
</dbReference>